<protein>
    <submittedName>
        <fullName evidence="1">Uncharacterized protein</fullName>
    </submittedName>
</protein>
<proteinExistence type="predicted"/>
<reference evidence="1 2" key="1">
    <citation type="journal article" date="2024" name="BMC Genomics">
        <title>De novo assembly and annotation of Popillia japonica's genome with initial clues to its potential as an invasive pest.</title>
        <authorList>
            <person name="Cucini C."/>
            <person name="Boschi S."/>
            <person name="Funari R."/>
            <person name="Cardaioli E."/>
            <person name="Iannotti N."/>
            <person name="Marturano G."/>
            <person name="Paoli F."/>
            <person name="Bruttini M."/>
            <person name="Carapelli A."/>
            <person name="Frati F."/>
            <person name="Nardi F."/>
        </authorList>
    </citation>
    <scope>NUCLEOTIDE SEQUENCE [LARGE SCALE GENOMIC DNA]</scope>
    <source>
        <strain evidence="1">DMR45628</strain>
    </source>
</reference>
<comment type="caution">
    <text evidence="1">The sequence shown here is derived from an EMBL/GenBank/DDBJ whole genome shotgun (WGS) entry which is preliminary data.</text>
</comment>
<accession>A0AAW1JCC7</accession>
<evidence type="ECO:0000313" key="2">
    <source>
        <dbReference type="Proteomes" id="UP001458880"/>
    </source>
</evidence>
<dbReference type="AlphaFoldDB" id="A0AAW1JCC7"/>
<keyword evidence="2" id="KW-1185">Reference proteome</keyword>
<name>A0AAW1JCC7_POPJA</name>
<dbReference type="Proteomes" id="UP001458880">
    <property type="component" value="Unassembled WGS sequence"/>
</dbReference>
<gene>
    <name evidence="1" type="ORF">QE152_g31162</name>
</gene>
<sequence length="70" mass="7989">MQTERTFEQGVHEIQRYRPNRPGRRGFVELDHLEKEGVLEKVNSSEYATPIVPIVKANGISEFAGILNVH</sequence>
<dbReference type="EMBL" id="JASPKY010000435">
    <property type="protein sequence ID" value="KAK9700559.1"/>
    <property type="molecule type" value="Genomic_DNA"/>
</dbReference>
<evidence type="ECO:0000313" key="1">
    <source>
        <dbReference type="EMBL" id="KAK9700559.1"/>
    </source>
</evidence>
<organism evidence="1 2">
    <name type="scientific">Popillia japonica</name>
    <name type="common">Japanese beetle</name>
    <dbReference type="NCBI Taxonomy" id="7064"/>
    <lineage>
        <taxon>Eukaryota</taxon>
        <taxon>Metazoa</taxon>
        <taxon>Ecdysozoa</taxon>
        <taxon>Arthropoda</taxon>
        <taxon>Hexapoda</taxon>
        <taxon>Insecta</taxon>
        <taxon>Pterygota</taxon>
        <taxon>Neoptera</taxon>
        <taxon>Endopterygota</taxon>
        <taxon>Coleoptera</taxon>
        <taxon>Polyphaga</taxon>
        <taxon>Scarabaeiformia</taxon>
        <taxon>Scarabaeidae</taxon>
        <taxon>Rutelinae</taxon>
        <taxon>Popillia</taxon>
    </lineage>
</organism>